<dbReference type="Pfam" id="PF06080">
    <property type="entry name" value="DUF938"/>
    <property type="match status" value="1"/>
</dbReference>
<evidence type="ECO:0000313" key="2">
    <source>
        <dbReference type="Proteomes" id="UP000433104"/>
    </source>
</evidence>
<reference evidence="1 2" key="1">
    <citation type="submission" date="2019-12" db="EMBL/GenBank/DDBJ databases">
        <title>Genomic-based taxomic classification of the family Erythrobacteraceae.</title>
        <authorList>
            <person name="Xu L."/>
        </authorList>
    </citation>
    <scope>NUCLEOTIDE SEQUENCE [LARGE SCALE GENOMIC DNA]</scope>
    <source>
        <strain evidence="1 2">MCCC 1A09962</strain>
    </source>
</reference>
<dbReference type="InterPro" id="IPR010342">
    <property type="entry name" value="DUF938"/>
</dbReference>
<dbReference type="EMBL" id="WTYW01000001">
    <property type="protein sequence ID" value="MXO84809.1"/>
    <property type="molecule type" value="Genomic_DNA"/>
</dbReference>
<name>A0A844ZGG3_9SPHN</name>
<organism evidence="1 2">
    <name type="scientific">Parapontixanthobacter aurantiacus</name>
    <dbReference type="NCBI Taxonomy" id="1463599"/>
    <lineage>
        <taxon>Bacteria</taxon>
        <taxon>Pseudomonadati</taxon>
        <taxon>Pseudomonadota</taxon>
        <taxon>Alphaproteobacteria</taxon>
        <taxon>Sphingomonadales</taxon>
        <taxon>Erythrobacteraceae</taxon>
        <taxon>Parapontixanthobacter</taxon>
    </lineage>
</organism>
<protein>
    <submittedName>
        <fullName evidence="1">DUF938 domain-containing protein</fullName>
    </submittedName>
</protein>
<comment type="caution">
    <text evidence="1">The sequence shown here is derived from an EMBL/GenBank/DDBJ whole genome shotgun (WGS) entry which is preliminary data.</text>
</comment>
<dbReference type="Proteomes" id="UP000433104">
    <property type="component" value="Unassembled WGS sequence"/>
</dbReference>
<dbReference type="RefSeq" id="WP_160681318.1">
    <property type="nucleotide sequence ID" value="NZ_WTYW01000001.1"/>
</dbReference>
<dbReference type="AlphaFoldDB" id="A0A844ZGG3"/>
<dbReference type="OrthoDB" id="5525831at2"/>
<dbReference type="PANTHER" id="PTHR20974:SF0">
    <property type="entry name" value="UPF0585 PROTEIN CG18661"/>
    <property type="match status" value="1"/>
</dbReference>
<accession>A0A844ZGG3</accession>
<dbReference type="Gene3D" id="3.40.50.150">
    <property type="entry name" value="Vaccinia Virus protein VP39"/>
    <property type="match status" value="1"/>
</dbReference>
<gene>
    <name evidence="1" type="ORF">GRI38_02015</name>
</gene>
<sequence>MKKHAPATARNNRPIANVLEKELPFIGTVLEIASGTGEHAVYLANRFPSLDWQPSDADPEALLSIKAWRDEAGLTNIRPPVTIDCTSASWPIDQADAVLCVNMVHISPWTATEGLFAGARKVLSAGNAPLILYGPFREADIPTAASNEAFDRSLKERDERWGLRHVGDIDKVAGRRGFYRAKRYEMPANNLILVYRKTIGE</sequence>
<proteinExistence type="predicted"/>
<dbReference type="InterPro" id="IPR029063">
    <property type="entry name" value="SAM-dependent_MTases_sf"/>
</dbReference>
<dbReference type="PANTHER" id="PTHR20974">
    <property type="entry name" value="UPF0585 PROTEIN CG18661"/>
    <property type="match status" value="1"/>
</dbReference>
<evidence type="ECO:0000313" key="1">
    <source>
        <dbReference type="EMBL" id="MXO84809.1"/>
    </source>
</evidence>
<keyword evidence="2" id="KW-1185">Reference proteome</keyword>
<dbReference type="SUPFAM" id="SSF53335">
    <property type="entry name" value="S-adenosyl-L-methionine-dependent methyltransferases"/>
    <property type="match status" value="1"/>
</dbReference>